<protein>
    <submittedName>
        <fullName evidence="2">T9SS C-terminal target domain-containing protein</fullName>
    </submittedName>
</protein>
<organism evidence="2 3">
    <name type="scientific">Flavipsychrobacter stenotrophus</name>
    <dbReference type="NCBI Taxonomy" id="2077091"/>
    <lineage>
        <taxon>Bacteria</taxon>
        <taxon>Pseudomonadati</taxon>
        <taxon>Bacteroidota</taxon>
        <taxon>Chitinophagia</taxon>
        <taxon>Chitinophagales</taxon>
        <taxon>Chitinophagaceae</taxon>
        <taxon>Flavipsychrobacter</taxon>
    </lineage>
</organism>
<dbReference type="OrthoDB" id="9782229at2"/>
<feature type="signal peptide" evidence="1">
    <location>
        <begin position="1"/>
        <end position="19"/>
    </location>
</feature>
<dbReference type="Proteomes" id="UP000239872">
    <property type="component" value="Unassembled WGS sequence"/>
</dbReference>
<gene>
    <name evidence="2" type="ORF">CJD36_010790</name>
</gene>
<feature type="chain" id="PRO_5015536966" evidence="1">
    <location>
        <begin position="20"/>
        <end position="424"/>
    </location>
</feature>
<keyword evidence="1" id="KW-0732">Signal</keyword>
<accession>A0A2S7SUN4</accession>
<evidence type="ECO:0000313" key="2">
    <source>
        <dbReference type="EMBL" id="PQJ10454.1"/>
    </source>
</evidence>
<sequence length="424" mass="46378">MRKLILIIAMICAWGDAQAQINLVHNPSFETHWRCPQYHDLVKYANYWSAIEDTVRSSIDTLGTPPYLTDCKPEYCNTCSSYPVTKVPDGQAYTHYPKSGNGMMQMQNYYNELDTTSFFKRDYLQGKLINRLAAGQQYCVTFYAVLTGASAYAHNGLGAYLDDGTIDTTTNCGVPQSTHTPQVFETAIITDTVIWTKVQGSFTATGNESFITIGNFFDANHTDTLRKHFSHASVLGNDRYSWHLVDDVSVIKIGTVANAGNDTTIYSGDTAWLGEHISYAGDSVWTIDNDDYTPCKWYTTTGVLVDSNHSGLHVHPTVTTSYVMELDVCGVITYDTVTVHVHGVGIDGTGSMANVKIYPNPAADEVYVSGAAPGSAYRLVNAVGVVVKSGVPYGRIDLRGLASGVYVLEVVGDDGSRGVFRLVH</sequence>
<reference evidence="2 3" key="1">
    <citation type="submission" date="2018-01" db="EMBL/GenBank/DDBJ databases">
        <title>A novel member of the phylum Bacteroidetes isolated from glacier ice.</title>
        <authorList>
            <person name="Liu Q."/>
            <person name="Xin Y.-H."/>
        </authorList>
    </citation>
    <scope>NUCLEOTIDE SEQUENCE [LARGE SCALE GENOMIC DNA]</scope>
    <source>
        <strain evidence="2 3">RB1R16</strain>
    </source>
</reference>
<dbReference type="NCBIfam" id="TIGR04183">
    <property type="entry name" value="Por_Secre_tail"/>
    <property type="match status" value="1"/>
</dbReference>
<proteinExistence type="predicted"/>
<name>A0A2S7SUN4_9BACT</name>
<comment type="caution">
    <text evidence="2">The sequence shown here is derived from an EMBL/GenBank/DDBJ whole genome shotgun (WGS) entry which is preliminary data.</text>
</comment>
<dbReference type="EMBL" id="PPSL01000003">
    <property type="protein sequence ID" value="PQJ10454.1"/>
    <property type="molecule type" value="Genomic_DNA"/>
</dbReference>
<keyword evidence="3" id="KW-1185">Reference proteome</keyword>
<dbReference type="AlphaFoldDB" id="A0A2S7SUN4"/>
<evidence type="ECO:0000256" key="1">
    <source>
        <dbReference type="SAM" id="SignalP"/>
    </source>
</evidence>
<dbReference type="InterPro" id="IPR026444">
    <property type="entry name" value="Secre_tail"/>
</dbReference>
<dbReference type="RefSeq" id="WP_105039182.1">
    <property type="nucleotide sequence ID" value="NZ_PPSL01000003.1"/>
</dbReference>
<evidence type="ECO:0000313" key="3">
    <source>
        <dbReference type="Proteomes" id="UP000239872"/>
    </source>
</evidence>